<dbReference type="HOGENOM" id="CLU_643280_0_0_0"/>
<dbReference type="EMBL" id="AP006861">
    <property type="protein sequence ID" value="BAE81522.1"/>
    <property type="molecule type" value="Genomic_DNA"/>
</dbReference>
<keyword evidence="3" id="KW-0813">Transport</keyword>
<sequence length="467" mass="50234">MLLFSLSSFSSACVFFAVKSFKMNFGLFLGCLLGVQALCLFVGRKGGSTVQDREGYFLAGRSLNTFSLTMTFIATQIGGGVLLGAAEEAARYGYGVIFYPLGVALGLIFLGMGPGRKLASGSIVTVVTLFESVYKSKKLRKMAFLLSSLSLFFILVAQIIALDKLFGVFAYGKYLTAIFWITLVFYTSTGGFRGVIRTDIIQAIFLLIAVITCAISVWYTASEFTPILSNTSVFDPLPTSKLPGWIFMPMVFMIVEQDMAQRCVAASSPRRLQWAAILAGIVVLLFNFIPLFLGSLGAKLGLSQGCVLIDTVAYVSGPSLAAVMAAAIGVAILSTADSLISAVAQLISEEIPQISFMNYRYLIGIIAVLAPLAALAFSNIVDLLILSYSLSVCCLSVPIGVALLTRYQANPSAAWSAVLIGGGVYTLGYFITIPFSRDLVAWFCSLAAFVFTEMLCVYSRKFSEKKA</sequence>
<evidence type="ECO:0000256" key="8">
    <source>
        <dbReference type="SAM" id="Phobius"/>
    </source>
</evidence>
<feature type="transmembrane region" description="Helical" evidence="8">
    <location>
        <begin position="320"/>
        <end position="347"/>
    </location>
</feature>
<keyword evidence="5 8" id="KW-1133">Transmembrane helix</keyword>
<gene>
    <name evidence="9" type="primary">panF</name>
    <name evidence="9" type="ordered locus">CF0750</name>
</gene>
<evidence type="ECO:0000313" key="10">
    <source>
        <dbReference type="Proteomes" id="UP000001260"/>
    </source>
</evidence>
<feature type="transmembrane region" description="Helical" evidence="8">
    <location>
        <begin position="272"/>
        <end position="293"/>
    </location>
</feature>
<keyword evidence="10" id="KW-1185">Reference proteome</keyword>
<dbReference type="Pfam" id="PF00474">
    <property type="entry name" value="SSF"/>
    <property type="match status" value="1"/>
</dbReference>
<dbReference type="InterPro" id="IPR050277">
    <property type="entry name" value="Sodium:Solute_Symporter"/>
</dbReference>
<evidence type="ECO:0000256" key="3">
    <source>
        <dbReference type="ARBA" id="ARBA00022448"/>
    </source>
</evidence>
<feature type="transmembrane region" description="Helical" evidence="8">
    <location>
        <begin position="359"/>
        <end position="377"/>
    </location>
</feature>
<evidence type="ECO:0000256" key="5">
    <source>
        <dbReference type="ARBA" id="ARBA00022989"/>
    </source>
</evidence>
<dbReference type="Proteomes" id="UP000001260">
    <property type="component" value="Chromosome"/>
</dbReference>
<dbReference type="KEGG" id="cfe:CF0750"/>
<evidence type="ECO:0000256" key="6">
    <source>
        <dbReference type="ARBA" id="ARBA00023136"/>
    </source>
</evidence>
<dbReference type="GO" id="GO:0005886">
    <property type="term" value="C:plasma membrane"/>
    <property type="evidence" value="ECO:0007669"/>
    <property type="project" value="TreeGrafter"/>
</dbReference>
<comment type="subcellular location">
    <subcellularLocation>
        <location evidence="1">Membrane</location>
        <topology evidence="1">Multi-pass membrane protein</topology>
    </subcellularLocation>
</comment>
<dbReference type="CDD" id="cd10322">
    <property type="entry name" value="SLC5sbd"/>
    <property type="match status" value="1"/>
</dbReference>
<evidence type="ECO:0000256" key="2">
    <source>
        <dbReference type="ARBA" id="ARBA00006434"/>
    </source>
</evidence>
<dbReference type="STRING" id="264202.CF0750"/>
<feature type="transmembrane region" description="Helical" evidence="8">
    <location>
        <begin position="168"/>
        <end position="188"/>
    </location>
</feature>
<feature type="transmembrane region" description="Helical" evidence="8">
    <location>
        <begin position="383"/>
        <end position="405"/>
    </location>
</feature>
<dbReference type="PROSITE" id="PS50283">
    <property type="entry name" value="NA_SOLUT_SYMP_3"/>
    <property type="match status" value="1"/>
</dbReference>
<feature type="transmembrane region" description="Helical" evidence="8">
    <location>
        <begin position="27"/>
        <end position="43"/>
    </location>
</feature>
<reference evidence="9 10" key="1">
    <citation type="journal article" date="2006" name="DNA Res.">
        <title>Genome sequence of the cat pathogen, Chlamydophila felis.</title>
        <authorList>
            <person name="Azuma Y."/>
            <person name="Hirakawa H."/>
            <person name="Yamashita A."/>
            <person name="Cai Y."/>
            <person name="Rahman M.A."/>
            <person name="Suzuki H."/>
            <person name="Mitaku S."/>
            <person name="Toh H."/>
            <person name="Goto S."/>
            <person name="Murakami T."/>
            <person name="Sugi K."/>
            <person name="Hayashi H."/>
            <person name="Fukushi H."/>
            <person name="Hattori M."/>
            <person name="Kuhara S."/>
            <person name="Shirai M."/>
        </authorList>
    </citation>
    <scope>NUCLEOTIDE SEQUENCE [LARGE SCALE GENOMIC DNA]</scope>
    <source>
        <strain evidence="9 10">Fe/C-56</strain>
    </source>
</reference>
<evidence type="ECO:0000256" key="1">
    <source>
        <dbReference type="ARBA" id="ARBA00004141"/>
    </source>
</evidence>
<dbReference type="GO" id="GO:0022857">
    <property type="term" value="F:transmembrane transporter activity"/>
    <property type="evidence" value="ECO:0007669"/>
    <property type="project" value="InterPro"/>
</dbReference>
<keyword evidence="6 8" id="KW-0472">Membrane</keyword>
<feature type="transmembrane region" description="Helical" evidence="8">
    <location>
        <begin position="242"/>
        <end position="260"/>
    </location>
</feature>
<feature type="transmembrane region" description="Helical" evidence="8">
    <location>
        <begin position="63"/>
        <end position="86"/>
    </location>
</feature>
<dbReference type="InterPro" id="IPR038377">
    <property type="entry name" value="Na/Glc_symporter_sf"/>
</dbReference>
<name>Q253L6_CHLFF</name>
<dbReference type="Gene3D" id="1.20.1730.10">
    <property type="entry name" value="Sodium/glucose cotransporter"/>
    <property type="match status" value="1"/>
</dbReference>
<protein>
    <submittedName>
        <fullName evidence="9">Sodium/proline, sodium/panthothenate symporters</fullName>
    </submittedName>
</protein>
<keyword evidence="4 8" id="KW-0812">Transmembrane</keyword>
<dbReference type="eggNOG" id="COG0591">
    <property type="taxonomic scope" value="Bacteria"/>
</dbReference>
<feature type="transmembrane region" description="Helical" evidence="8">
    <location>
        <begin position="92"/>
        <end position="112"/>
    </location>
</feature>
<dbReference type="AlphaFoldDB" id="Q253L6"/>
<proteinExistence type="inferred from homology"/>
<dbReference type="InterPro" id="IPR001734">
    <property type="entry name" value="Na/solute_symporter"/>
</dbReference>
<dbReference type="PANTHER" id="PTHR48086:SF7">
    <property type="entry name" value="SODIUM-SOLUTE SYMPORTER-RELATED"/>
    <property type="match status" value="1"/>
</dbReference>
<dbReference type="PANTHER" id="PTHR48086">
    <property type="entry name" value="SODIUM/PROLINE SYMPORTER-RELATED"/>
    <property type="match status" value="1"/>
</dbReference>
<evidence type="ECO:0000256" key="7">
    <source>
        <dbReference type="RuleBase" id="RU362091"/>
    </source>
</evidence>
<accession>Q253L6</accession>
<feature type="transmembrane region" description="Helical" evidence="8">
    <location>
        <begin position="200"/>
        <end position="222"/>
    </location>
</feature>
<feature type="transmembrane region" description="Helical" evidence="8">
    <location>
        <begin position="142"/>
        <end position="162"/>
    </location>
</feature>
<feature type="transmembrane region" description="Helical" evidence="8">
    <location>
        <begin position="412"/>
        <end position="433"/>
    </location>
</feature>
<comment type="similarity">
    <text evidence="2 7">Belongs to the sodium:solute symporter (SSF) (TC 2.A.21) family.</text>
</comment>
<evidence type="ECO:0000256" key="4">
    <source>
        <dbReference type="ARBA" id="ARBA00022692"/>
    </source>
</evidence>
<feature type="transmembrane region" description="Helical" evidence="8">
    <location>
        <begin position="439"/>
        <end position="458"/>
    </location>
</feature>
<evidence type="ECO:0000313" key="9">
    <source>
        <dbReference type="EMBL" id="BAE81522.1"/>
    </source>
</evidence>
<organism evidence="9 10">
    <name type="scientific">Chlamydia felis (strain Fe/C-56)</name>
    <name type="common">Chlamydophila felis</name>
    <dbReference type="NCBI Taxonomy" id="264202"/>
    <lineage>
        <taxon>Bacteria</taxon>
        <taxon>Pseudomonadati</taxon>
        <taxon>Chlamydiota</taxon>
        <taxon>Chlamydiia</taxon>
        <taxon>Chlamydiales</taxon>
        <taxon>Chlamydiaceae</taxon>
        <taxon>Chlamydia/Chlamydophila group</taxon>
        <taxon>Chlamydia</taxon>
    </lineage>
</organism>